<dbReference type="OrthoDB" id="9762614at2"/>
<dbReference type="STRING" id="709986.Deima_1486"/>
<dbReference type="Gene3D" id="3.40.30.10">
    <property type="entry name" value="Glutaredoxin"/>
    <property type="match status" value="1"/>
</dbReference>
<dbReference type="KEGG" id="dmr:Deima_1486"/>
<dbReference type="Pfam" id="PF03190">
    <property type="entry name" value="Thioredox_DsbH"/>
    <property type="match status" value="1"/>
</dbReference>
<dbReference type="InterPro" id="IPR024705">
    <property type="entry name" value="Ssp411"/>
</dbReference>
<dbReference type="EMBL" id="CP002454">
    <property type="protein sequence ID" value="ADV67135.1"/>
    <property type="molecule type" value="Genomic_DNA"/>
</dbReference>
<dbReference type="Proteomes" id="UP000008635">
    <property type="component" value="Chromosome"/>
</dbReference>
<dbReference type="PANTHER" id="PTHR42899">
    <property type="entry name" value="SPERMATOGENESIS-ASSOCIATED PROTEIN 20"/>
    <property type="match status" value="1"/>
</dbReference>
<reference evidence="3" key="2">
    <citation type="submission" date="2011-01" db="EMBL/GenBank/DDBJ databases">
        <title>The complete genome of Deinococcus maricopensis DSM 21211.</title>
        <authorList>
            <consortium name="US DOE Joint Genome Institute (JGI-PGF)"/>
            <person name="Lucas S."/>
            <person name="Copeland A."/>
            <person name="Lapidus A."/>
            <person name="Goodwin L."/>
            <person name="Pitluck S."/>
            <person name="Kyrpides N."/>
            <person name="Mavromatis K."/>
            <person name="Pagani I."/>
            <person name="Ivanova N."/>
            <person name="Ovchinnikova G."/>
            <person name="Zeytun A."/>
            <person name="Detter J.C."/>
            <person name="Han C."/>
            <person name="Land M."/>
            <person name="Hauser L."/>
            <person name="Markowitz V."/>
            <person name="Cheng J.-F."/>
            <person name="Hugenholtz P."/>
            <person name="Woyke T."/>
            <person name="Wu D."/>
            <person name="Pukall R."/>
            <person name="Gehrich-Schroeter G."/>
            <person name="Brambilla E."/>
            <person name="Klenk H.-P."/>
            <person name="Eisen J.A."/>
        </authorList>
    </citation>
    <scope>NUCLEOTIDE SEQUENCE [LARGE SCALE GENOMIC DNA]</scope>
    <source>
        <strain evidence="3">DSM 21211 / LMG 22137 / NRRL B-23946 / LB-34</strain>
    </source>
</reference>
<dbReference type="SUPFAM" id="SSF48208">
    <property type="entry name" value="Six-hairpin glycosidases"/>
    <property type="match status" value="1"/>
</dbReference>
<feature type="domain" description="Spermatogenesis-associated protein 20-like TRX" evidence="1">
    <location>
        <begin position="2"/>
        <end position="162"/>
    </location>
</feature>
<dbReference type="CDD" id="cd02955">
    <property type="entry name" value="SSP411"/>
    <property type="match status" value="1"/>
</dbReference>
<evidence type="ECO:0000259" key="1">
    <source>
        <dbReference type="Pfam" id="PF03190"/>
    </source>
</evidence>
<dbReference type="PIRSF" id="PIRSF006402">
    <property type="entry name" value="UCP006402_thioredoxin"/>
    <property type="match status" value="1"/>
</dbReference>
<name>E8U7U6_DEIML</name>
<dbReference type="PANTHER" id="PTHR42899:SF1">
    <property type="entry name" value="SPERMATOGENESIS-ASSOCIATED PROTEIN 20"/>
    <property type="match status" value="1"/>
</dbReference>
<sequence>MNRLGNATSPYLQQHADNPVDWYEWGDEAFRAARERDVPILLSVGYATCHWCHVMAHESFEDAQTAAFMNEHFVNVKVDREQRPDVDAVYMRAVQAMTGAGGWPMTVFLAPDRRPFYAGTYFPPRDAYGMPSFRTVLASVANAWADRRDQLLGNADALTEHVRAMSAPKPAADGALPEDFAPRGLDNARRTFDARHGGFGSAPKFPAPTFLTYLLTQPDGRDMAVRTLDAMMRGGLMDQLGGGFHRYSVDERWLVPHFEKMLYDNAQLVRAYLRAHVVTGRADFLDTARATLAYMERELLTPEGGFACAQDADQEGIEGKFFVWTPQEFRDLLGADADLALRHYGVTDAGNFQDPHHPAFGRRSVLSVVTDVPELARAFSLGEDDVRARLGRARETLFSARRARAHPGLDDKVLTSWNGLALMAFADAYRLTGETHYLDVARRNADFVRARLTAPDGAPLHAYRADVRGLLEDAALYGLGLVALYAAAGNLEHLQWARALWDRARRDHWDDAAGVFYSSGPDAEALVAPTTETFDAAIMSDNAAACLLGLHIDRYFGEDEGARITARVLAGTANDMLTHPSGFGGLWQAHAHLHAPHVEIALLGTPEQRAPFERALAAQDLPFVTVAPAERGGGLPLLEGREGNGVAYVCRNFTCDLPARDPAAFTAQLRALQG</sequence>
<dbReference type="SUPFAM" id="SSF52833">
    <property type="entry name" value="Thioredoxin-like"/>
    <property type="match status" value="1"/>
</dbReference>
<evidence type="ECO:0000313" key="2">
    <source>
        <dbReference type="EMBL" id="ADV67135.1"/>
    </source>
</evidence>
<dbReference type="GO" id="GO:0005975">
    <property type="term" value="P:carbohydrate metabolic process"/>
    <property type="evidence" value="ECO:0007669"/>
    <property type="project" value="InterPro"/>
</dbReference>
<dbReference type="InterPro" id="IPR012341">
    <property type="entry name" value="6hp_glycosidase-like_sf"/>
</dbReference>
<protein>
    <recommendedName>
        <fullName evidence="1">Spermatogenesis-associated protein 20-like TRX domain-containing protein</fullName>
    </recommendedName>
</protein>
<keyword evidence="3" id="KW-1185">Reference proteome</keyword>
<dbReference type="InterPro" id="IPR008928">
    <property type="entry name" value="6-hairpin_glycosidase_sf"/>
</dbReference>
<dbReference type="InterPro" id="IPR004879">
    <property type="entry name" value="Ssp411-like_TRX"/>
</dbReference>
<reference evidence="2 3" key="1">
    <citation type="journal article" date="2011" name="Stand. Genomic Sci.">
        <title>Complete genome sequence of Deinococcus maricopensis type strain (LB-34).</title>
        <authorList>
            <person name="Pukall R."/>
            <person name="Zeytun A."/>
            <person name="Lucas S."/>
            <person name="Lapidus A."/>
            <person name="Hammon N."/>
            <person name="Deshpande S."/>
            <person name="Nolan M."/>
            <person name="Cheng J.F."/>
            <person name="Pitluck S."/>
            <person name="Liolios K."/>
            <person name="Pagani I."/>
            <person name="Mikhailova N."/>
            <person name="Ivanova N."/>
            <person name="Mavromatis K."/>
            <person name="Pati A."/>
            <person name="Tapia R."/>
            <person name="Han C."/>
            <person name="Goodwin L."/>
            <person name="Chen A."/>
            <person name="Palaniappan K."/>
            <person name="Land M."/>
            <person name="Hauser L."/>
            <person name="Chang Y.J."/>
            <person name="Jeffries C.D."/>
            <person name="Brambilla E.M."/>
            <person name="Rohde M."/>
            <person name="Goker M."/>
            <person name="Detter J.C."/>
            <person name="Woyke T."/>
            <person name="Bristow J."/>
            <person name="Eisen J.A."/>
            <person name="Markowitz V."/>
            <person name="Hugenholtz P."/>
            <person name="Kyrpides N.C."/>
            <person name="Klenk H.P."/>
        </authorList>
    </citation>
    <scope>NUCLEOTIDE SEQUENCE [LARGE SCALE GENOMIC DNA]</scope>
    <source>
        <strain evidence="3">DSM 21211 / LMG 22137 / NRRL B-23946 / LB-34</strain>
    </source>
</reference>
<accession>E8U7U6</accession>
<dbReference type="eggNOG" id="COG1331">
    <property type="taxonomic scope" value="Bacteria"/>
</dbReference>
<organism evidence="2 3">
    <name type="scientific">Deinococcus maricopensis (strain DSM 21211 / LMG 22137 / NRRL B-23946 / LB-34)</name>
    <dbReference type="NCBI Taxonomy" id="709986"/>
    <lineage>
        <taxon>Bacteria</taxon>
        <taxon>Thermotogati</taxon>
        <taxon>Deinococcota</taxon>
        <taxon>Deinococci</taxon>
        <taxon>Deinococcales</taxon>
        <taxon>Deinococcaceae</taxon>
        <taxon>Deinococcus</taxon>
    </lineage>
</organism>
<dbReference type="InterPro" id="IPR036249">
    <property type="entry name" value="Thioredoxin-like_sf"/>
</dbReference>
<dbReference type="RefSeq" id="WP_013556640.1">
    <property type="nucleotide sequence ID" value="NC_014958.1"/>
</dbReference>
<gene>
    <name evidence="2" type="ordered locus">Deima_1486</name>
</gene>
<dbReference type="HOGENOM" id="CLU_014051_4_1_0"/>
<dbReference type="AlphaFoldDB" id="E8U7U6"/>
<proteinExistence type="predicted"/>
<dbReference type="Gene3D" id="1.50.10.10">
    <property type="match status" value="2"/>
</dbReference>
<evidence type="ECO:0000313" key="3">
    <source>
        <dbReference type="Proteomes" id="UP000008635"/>
    </source>
</evidence>